<evidence type="ECO:0000313" key="2">
    <source>
        <dbReference type="Proteomes" id="UP000006882"/>
    </source>
</evidence>
<dbReference type="EMBL" id="CM007652">
    <property type="protein sequence ID" value="ONI22794.1"/>
    <property type="molecule type" value="Genomic_DNA"/>
</dbReference>
<dbReference type="Gramene" id="ONI22794">
    <property type="protein sequence ID" value="ONI22794"/>
    <property type="gene ID" value="PRUPE_2G151700"/>
</dbReference>
<accession>A0A251QG27</accession>
<organism evidence="1 2">
    <name type="scientific">Prunus persica</name>
    <name type="common">Peach</name>
    <name type="synonym">Amygdalus persica</name>
    <dbReference type="NCBI Taxonomy" id="3760"/>
    <lineage>
        <taxon>Eukaryota</taxon>
        <taxon>Viridiplantae</taxon>
        <taxon>Streptophyta</taxon>
        <taxon>Embryophyta</taxon>
        <taxon>Tracheophyta</taxon>
        <taxon>Spermatophyta</taxon>
        <taxon>Magnoliopsida</taxon>
        <taxon>eudicotyledons</taxon>
        <taxon>Gunneridae</taxon>
        <taxon>Pentapetalae</taxon>
        <taxon>rosids</taxon>
        <taxon>fabids</taxon>
        <taxon>Rosales</taxon>
        <taxon>Rosaceae</taxon>
        <taxon>Amygdaloideae</taxon>
        <taxon>Amygdaleae</taxon>
        <taxon>Prunus</taxon>
    </lineage>
</organism>
<sequence length="105" mass="12444">MDFAFAGQETCENHNTHIISLSLSLSLSPPTYRIYITLSLSLCTILLPSFKSSVFVLHTYRLGDVVMGREYKFNWCMIWLYLLFRWRHKGGHEFRRHSRLTLQNM</sequence>
<evidence type="ECO:0000313" key="1">
    <source>
        <dbReference type="EMBL" id="ONI22794.1"/>
    </source>
</evidence>
<gene>
    <name evidence="1" type="ORF">PRUPE_2G151700</name>
</gene>
<keyword evidence="2" id="KW-1185">Reference proteome</keyword>
<reference evidence="1 2" key="1">
    <citation type="journal article" date="2013" name="Nat. Genet.">
        <title>The high-quality draft genome of peach (Prunus persica) identifies unique patterns of genetic diversity, domestication and genome evolution.</title>
        <authorList>
            <consortium name="International Peach Genome Initiative"/>
            <person name="Verde I."/>
            <person name="Abbott A.G."/>
            <person name="Scalabrin S."/>
            <person name="Jung S."/>
            <person name="Shu S."/>
            <person name="Marroni F."/>
            <person name="Zhebentyayeva T."/>
            <person name="Dettori M.T."/>
            <person name="Grimwood J."/>
            <person name="Cattonaro F."/>
            <person name="Zuccolo A."/>
            <person name="Rossini L."/>
            <person name="Jenkins J."/>
            <person name="Vendramin E."/>
            <person name="Meisel L.A."/>
            <person name="Decroocq V."/>
            <person name="Sosinski B."/>
            <person name="Prochnik S."/>
            <person name="Mitros T."/>
            <person name="Policriti A."/>
            <person name="Cipriani G."/>
            <person name="Dondini L."/>
            <person name="Ficklin S."/>
            <person name="Goodstein D.M."/>
            <person name="Xuan P."/>
            <person name="Del Fabbro C."/>
            <person name="Aramini V."/>
            <person name="Copetti D."/>
            <person name="Gonzalez S."/>
            <person name="Horner D.S."/>
            <person name="Falchi R."/>
            <person name="Lucas S."/>
            <person name="Mica E."/>
            <person name="Maldonado J."/>
            <person name="Lazzari B."/>
            <person name="Bielenberg D."/>
            <person name="Pirona R."/>
            <person name="Miculan M."/>
            <person name="Barakat A."/>
            <person name="Testolin R."/>
            <person name="Stella A."/>
            <person name="Tartarini S."/>
            <person name="Tonutti P."/>
            <person name="Arus P."/>
            <person name="Orellana A."/>
            <person name="Wells C."/>
            <person name="Main D."/>
            <person name="Vizzotto G."/>
            <person name="Silva H."/>
            <person name="Salamini F."/>
            <person name="Schmutz J."/>
            <person name="Morgante M."/>
            <person name="Rokhsar D.S."/>
        </authorList>
    </citation>
    <scope>NUCLEOTIDE SEQUENCE [LARGE SCALE GENOMIC DNA]</scope>
    <source>
        <strain evidence="2">cv. Nemared</strain>
    </source>
</reference>
<dbReference type="AlphaFoldDB" id="A0A251QG27"/>
<protein>
    <submittedName>
        <fullName evidence="1">Uncharacterized protein</fullName>
    </submittedName>
</protein>
<proteinExistence type="predicted"/>
<dbReference type="Proteomes" id="UP000006882">
    <property type="component" value="Chromosome G2"/>
</dbReference>
<name>A0A251QG27_PRUPE</name>